<dbReference type="RefSeq" id="WP_375734529.1">
    <property type="nucleotide sequence ID" value="NZ_JBCGDC010000035.1"/>
</dbReference>
<accession>A0ABV5CQS7</accession>
<sequence length="225" mass="24898">MAQRRILVVAAHPDDEILGMGGTIAKHALHESAEVAVLWVSEGSSTQYPGDEQIAQQKFREAEAAAKTLGVTHCMQRTLPDMRLDTVGHVEVNRVVEEAVDEFGPDTVYTVHPDVNLDHRTVFRSVMVATRPYAGSSVRRVLSYATTSGIEWTPPFEASFAPNVFVDVTATIEDKVSAFSCYQTETRPWPHPRSSRAIRANAESWGSGVGWAYAEPFVLIRELRT</sequence>
<protein>
    <submittedName>
        <fullName evidence="2">PIG-L deacetylase family protein</fullName>
    </submittedName>
</protein>
<comment type="caution">
    <text evidence="2">The sequence shown here is derived from an EMBL/GenBank/DDBJ whole genome shotgun (WGS) entry which is preliminary data.</text>
</comment>
<keyword evidence="1" id="KW-0862">Zinc</keyword>
<dbReference type="EMBL" id="JBCGDC010000035">
    <property type="protein sequence ID" value="MFB6394356.1"/>
    <property type="molecule type" value="Genomic_DNA"/>
</dbReference>
<evidence type="ECO:0000313" key="2">
    <source>
        <dbReference type="EMBL" id="MFB6394356.1"/>
    </source>
</evidence>
<organism evidence="2 3">
    <name type="scientific">Polymorphospora lycopeni</name>
    <dbReference type="NCBI Taxonomy" id="3140240"/>
    <lineage>
        <taxon>Bacteria</taxon>
        <taxon>Bacillati</taxon>
        <taxon>Actinomycetota</taxon>
        <taxon>Actinomycetes</taxon>
        <taxon>Micromonosporales</taxon>
        <taxon>Micromonosporaceae</taxon>
        <taxon>Polymorphospora</taxon>
    </lineage>
</organism>
<name>A0ABV5CQS7_9ACTN</name>
<proteinExistence type="predicted"/>
<dbReference type="InterPro" id="IPR024078">
    <property type="entry name" value="LmbE-like_dom_sf"/>
</dbReference>
<dbReference type="PANTHER" id="PTHR12993">
    <property type="entry name" value="N-ACETYLGLUCOSAMINYL-PHOSPHATIDYLINOSITOL DE-N-ACETYLASE-RELATED"/>
    <property type="match status" value="1"/>
</dbReference>
<dbReference type="Proteomes" id="UP001582793">
    <property type="component" value="Unassembled WGS sequence"/>
</dbReference>
<evidence type="ECO:0000313" key="3">
    <source>
        <dbReference type="Proteomes" id="UP001582793"/>
    </source>
</evidence>
<reference evidence="2 3" key="1">
    <citation type="submission" date="2024-04" db="EMBL/GenBank/DDBJ databases">
        <title>Polymorphospora sp. isolated from Baiyangdian Lake in Xiong'an New Area.</title>
        <authorList>
            <person name="Zhang X."/>
            <person name="Liu J."/>
        </authorList>
    </citation>
    <scope>NUCLEOTIDE SEQUENCE [LARGE SCALE GENOMIC DNA]</scope>
    <source>
        <strain evidence="2 3">2-325</strain>
    </source>
</reference>
<dbReference type="Pfam" id="PF02585">
    <property type="entry name" value="PIG-L"/>
    <property type="match status" value="1"/>
</dbReference>
<gene>
    <name evidence="2" type="ORF">AAFH96_14735</name>
</gene>
<keyword evidence="3" id="KW-1185">Reference proteome</keyword>
<evidence type="ECO:0000256" key="1">
    <source>
        <dbReference type="ARBA" id="ARBA00022833"/>
    </source>
</evidence>
<dbReference type="PANTHER" id="PTHR12993:SF11">
    <property type="entry name" value="N-ACETYLGLUCOSAMINYL-PHOSPHATIDYLINOSITOL DE-N-ACETYLASE"/>
    <property type="match status" value="1"/>
</dbReference>
<dbReference type="SUPFAM" id="SSF102588">
    <property type="entry name" value="LmbE-like"/>
    <property type="match status" value="1"/>
</dbReference>
<dbReference type="InterPro" id="IPR003737">
    <property type="entry name" value="GlcNAc_PI_deacetylase-related"/>
</dbReference>
<dbReference type="Gene3D" id="3.40.50.10320">
    <property type="entry name" value="LmbE-like"/>
    <property type="match status" value="1"/>
</dbReference>